<name>V2Y9L0_MONRO</name>
<dbReference type="HOGENOM" id="CLU_042677_1_0_1"/>
<dbReference type="Gene3D" id="1.10.600.10">
    <property type="entry name" value="Farnesyl Diphosphate Synthase"/>
    <property type="match status" value="1"/>
</dbReference>
<organism evidence="1 2">
    <name type="scientific">Moniliophthora roreri (strain MCA 2997)</name>
    <name type="common">Cocoa frosty pod rot fungus</name>
    <name type="synonym">Crinipellis roreri</name>
    <dbReference type="NCBI Taxonomy" id="1381753"/>
    <lineage>
        <taxon>Eukaryota</taxon>
        <taxon>Fungi</taxon>
        <taxon>Dikarya</taxon>
        <taxon>Basidiomycota</taxon>
        <taxon>Agaricomycotina</taxon>
        <taxon>Agaricomycetes</taxon>
        <taxon>Agaricomycetidae</taxon>
        <taxon>Agaricales</taxon>
        <taxon>Marasmiineae</taxon>
        <taxon>Marasmiaceae</taxon>
        <taxon>Moniliophthora</taxon>
    </lineage>
</organism>
<evidence type="ECO:0000313" key="2">
    <source>
        <dbReference type="Proteomes" id="UP000017559"/>
    </source>
</evidence>
<evidence type="ECO:0000313" key="1">
    <source>
        <dbReference type="EMBL" id="ESK88369.1"/>
    </source>
</evidence>
<accession>V2Y9L0</accession>
<protein>
    <submittedName>
        <fullName evidence="1">Geranylgeranyl pyrophosphate synthase</fullName>
    </submittedName>
</protein>
<comment type="caution">
    <text evidence="1">The sequence shown here is derived from an EMBL/GenBank/DDBJ whole genome shotgun (WGS) entry which is preliminary data.</text>
</comment>
<dbReference type="STRING" id="1381753.V2Y9L0"/>
<keyword evidence="2" id="KW-1185">Reference proteome</keyword>
<dbReference type="InterPro" id="IPR008949">
    <property type="entry name" value="Isoprenoid_synthase_dom_sf"/>
</dbReference>
<dbReference type="KEGG" id="mrr:Moror_14802"/>
<dbReference type="EMBL" id="AWSO01000656">
    <property type="protein sequence ID" value="ESK88369.1"/>
    <property type="molecule type" value="Genomic_DNA"/>
</dbReference>
<proteinExistence type="predicted"/>
<dbReference type="AlphaFoldDB" id="V2Y9L0"/>
<gene>
    <name evidence="1" type="ORF">Moror_14802</name>
</gene>
<dbReference type="Pfam" id="PF19086">
    <property type="entry name" value="Terpene_syn_C_2"/>
    <property type="match status" value="1"/>
</dbReference>
<dbReference type="Proteomes" id="UP000017559">
    <property type="component" value="Unassembled WGS sequence"/>
</dbReference>
<dbReference type="SUPFAM" id="SSF48576">
    <property type="entry name" value="Terpenoid synthases"/>
    <property type="match status" value="1"/>
</dbReference>
<dbReference type="OrthoDB" id="3349471at2759"/>
<sequence>MSILIDTNLFPECFGSFPVRVHKDEPQVAVGSDAALKMFERLVPEKDSRSHAIGPYGDAFAMSYPEGDTEKTKLSAEIIQALWMYDDITETLPHEEAVLEHATVKKMFVLGDREANGTTPGKKTLMTSIFRDVAARMKALDPEGAPWIIGNLHQYLTEYDGGDKTYSNIEDYAAFRSLNVGYRIMSSFMQWCLSIYLSDEETELCREFYTVSSRVMALTNDYWSWDMEKKEATDRVRNVIPVVMKQYSMSEKDARTFVKGMIIDVEQTTWKLGLDLKKGGSETIKRYVDGTFLLLGGSGFWSSTSPRYNSAQK</sequence>
<reference evidence="1 2" key="1">
    <citation type="journal article" date="2014" name="BMC Genomics">
        <title>Genome and secretome analysis of the hemibiotrophic fungal pathogen, Moniliophthora roreri, which causes frosty pod rot disease of cacao: mechanisms of the biotrophic and necrotrophic phases.</title>
        <authorList>
            <person name="Meinhardt L.W."/>
            <person name="Costa G.G.L."/>
            <person name="Thomazella D.P.T."/>
            <person name="Teixeira P.J.P.L."/>
            <person name="Carazzolle M.F."/>
            <person name="Schuster S.C."/>
            <person name="Carlson J.E."/>
            <person name="Guiltinan M.J."/>
            <person name="Mieczkowski P."/>
            <person name="Farmer A."/>
            <person name="Ramaraj T."/>
            <person name="Crozier J."/>
            <person name="Davis R.E."/>
            <person name="Shao J."/>
            <person name="Melnick R.L."/>
            <person name="Pereira G.A.G."/>
            <person name="Bailey B.A."/>
        </authorList>
    </citation>
    <scope>NUCLEOTIDE SEQUENCE [LARGE SCALE GENOMIC DNA]</scope>
    <source>
        <strain evidence="1 2">MCA 2997</strain>
    </source>
</reference>